<organism evidence="1 2">
    <name type="scientific">Fusobacterium pseudoperiodonticum</name>
    <dbReference type="NCBI Taxonomy" id="2663009"/>
    <lineage>
        <taxon>Bacteria</taxon>
        <taxon>Fusobacteriati</taxon>
        <taxon>Fusobacteriota</taxon>
        <taxon>Fusobacteriia</taxon>
        <taxon>Fusobacteriales</taxon>
        <taxon>Fusobacteriaceae</taxon>
        <taxon>Fusobacterium</taxon>
    </lineage>
</organism>
<dbReference type="AlphaFoldDB" id="A0AAD0F2L2"/>
<dbReference type="Proteomes" id="UP000228552">
    <property type="component" value="Chromosome"/>
</dbReference>
<accession>A0AAD0F2L2</accession>
<proteinExistence type="predicted"/>
<keyword evidence="2" id="KW-1185">Reference proteome</keyword>
<evidence type="ECO:0000313" key="2">
    <source>
        <dbReference type="Proteomes" id="UP000228552"/>
    </source>
</evidence>
<dbReference type="EMBL" id="CP024700">
    <property type="protein sequence ID" value="ATV62467.1"/>
    <property type="molecule type" value="Genomic_DNA"/>
</dbReference>
<protein>
    <submittedName>
        <fullName evidence="1">Uncharacterized protein</fullName>
    </submittedName>
</protein>
<name>A0AAD0F2L2_9FUSO</name>
<dbReference type="RefSeq" id="WP_099988270.1">
    <property type="nucleotide sequence ID" value="NZ_CP024700.1"/>
</dbReference>
<gene>
    <name evidence="1" type="ORF">CTM74_11860</name>
</gene>
<sequence length="104" mass="12708">MRKNKTKFIRSEELSNKWDKSFYRIEDIFIGVYTYKGYIICFDKFYDEKKKQLLKHISISHKTKKSLKINKEIEFIIRHFIDGSFEVDKQIFTDIVLNIYEKIV</sequence>
<evidence type="ECO:0000313" key="1">
    <source>
        <dbReference type="EMBL" id="ATV62467.1"/>
    </source>
</evidence>
<reference evidence="1 2" key="1">
    <citation type="submission" date="2017-11" db="EMBL/GenBank/DDBJ databases">
        <title>Genome sequencing of Fusobacterium periodonticum KCOM 1263.</title>
        <authorList>
            <person name="Kook J.-K."/>
            <person name="Park S.-N."/>
            <person name="Lim Y.K."/>
        </authorList>
    </citation>
    <scope>NUCLEOTIDE SEQUENCE [LARGE SCALE GENOMIC DNA]</scope>
    <source>
        <strain evidence="1 2">KCOM 1263</strain>
    </source>
</reference>